<evidence type="ECO:0000313" key="1">
    <source>
        <dbReference type="EMBL" id="TCL42767.1"/>
    </source>
</evidence>
<dbReference type="GO" id="GO:0005829">
    <property type="term" value="C:cytosol"/>
    <property type="evidence" value="ECO:0007669"/>
    <property type="project" value="TreeGrafter"/>
</dbReference>
<dbReference type="Gene3D" id="3.40.50.1000">
    <property type="entry name" value="HAD superfamily/HAD-like"/>
    <property type="match status" value="1"/>
</dbReference>
<dbReference type="AlphaFoldDB" id="A0A9X8Y7S5"/>
<dbReference type="GO" id="GO:0016791">
    <property type="term" value="F:phosphatase activity"/>
    <property type="evidence" value="ECO:0007669"/>
    <property type="project" value="TreeGrafter"/>
</dbReference>
<dbReference type="InterPro" id="IPR000150">
    <property type="entry name" value="Cof"/>
</dbReference>
<dbReference type="NCBIfam" id="TIGR01484">
    <property type="entry name" value="HAD-SF-IIB"/>
    <property type="match status" value="1"/>
</dbReference>
<keyword evidence="2" id="KW-1185">Reference proteome</keyword>
<dbReference type="PANTHER" id="PTHR10000:SF8">
    <property type="entry name" value="HAD SUPERFAMILY HYDROLASE-LIKE, TYPE 3"/>
    <property type="match status" value="1"/>
</dbReference>
<accession>A0A9X8Y7S5</accession>
<dbReference type="Gene3D" id="3.30.1240.10">
    <property type="match status" value="1"/>
</dbReference>
<protein>
    <recommendedName>
        <fullName evidence="3">HAD family phosphatase</fullName>
    </recommendedName>
</protein>
<dbReference type="GO" id="GO:0000287">
    <property type="term" value="F:magnesium ion binding"/>
    <property type="evidence" value="ECO:0007669"/>
    <property type="project" value="TreeGrafter"/>
</dbReference>
<comment type="caution">
    <text evidence="1">The sequence shown here is derived from an EMBL/GenBank/DDBJ whole genome shotgun (WGS) entry which is preliminary data.</text>
</comment>
<dbReference type="PROSITE" id="PS01229">
    <property type="entry name" value="COF_2"/>
    <property type="match status" value="1"/>
</dbReference>
<dbReference type="RefSeq" id="WP_132084806.1">
    <property type="nucleotide sequence ID" value="NZ_SLUK01000008.1"/>
</dbReference>
<dbReference type="InterPro" id="IPR006379">
    <property type="entry name" value="HAD-SF_hydro_IIB"/>
</dbReference>
<dbReference type="Pfam" id="PF08282">
    <property type="entry name" value="Hydrolase_3"/>
    <property type="match status" value="1"/>
</dbReference>
<dbReference type="SUPFAM" id="SSF56784">
    <property type="entry name" value="HAD-like"/>
    <property type="match status" value="1"/>
</dbReference>
<dbReference type="SFLD" id="SFLDG01140">
    <property type="entry name" value="C2.B:_Phosphomannomutase_and_P"/>
    <property type="match status" value="1"/>
</dbReference>
<gene>
    <name evidence="1" type="ORF">EDD78_10878</name>
</gene>
<dbReference type="PANTHER" id="PTHR10000">
    <property type="entry name" value="PHOSPHOSERINE PHOSPHATASE"/>
    <property type="match status" value="1"/>
</dbReference>
<dbReference type="InterPro" id="IPR036412">
    <property type="entry name" value="HAD-like_sf"/>
</dbReference>
<name>A0A9X8Y7S5_9FIRM</name>
<proteinExistence type="predicted"/>
<dbReference type="Proteomes" id="UP000294682">
    <property type="component" value="Unassembled WGS sequence"/>
</dbReference>
<dbReference type="EMBL" id="SLUK01000008">
    <property type="protein sequence ID" value="TCL42767.1"/>
    <property type="molecule type" value="Genomic_DNA"/>
</dbReference>
<reference evidence="1 2" key="1">
    <citation type="submission" date="2019-03" db="EMBL/GenBank/DDBJ databases">
        <title>Genomic Encyclopedia of Type Strains, Phase IV (KMG-IV): sequencing the most valuable type-strain genomes for metagenomic binning, comparative biology and taxonomic classification.</title>
        <authorList>
            <person name="Goeker M."/>
        </authorList>
    </citation>
    <scope>NUCLEOTIDE SEQUENCE [LARGE SCALE GENOMIC DNA]</scope>
    <source>
        <strain evidence="1 2">DSM 100433</strain>
    </source>
</reference>
<organism evidence="1 2">
    <name type="scientific">Harryflintia acetispora</name>
    <dbReference type="NCBI Taxonomy" id="1849041"/>
    <lineage>
        <taxon>Bacteria</taxon>
        <taxon>Bacillati</taxon>
        <taxon>Bacillota</taxon>
        <taxon>Clostridia</taxon>
        <taxon>Eubacteriales</taxon>
        <taxon>Oscillospiraceae</taxon>
        <taxon>Harryflintia</taxon>
    </lineage>
</organism>
<dbReference type="InterPro" id="IPR023214">
    <property type="entry name" value="HAD_sf"/>
</dbReference>
<evidence type="ECO:0000313" key="2">
    <source>
        <dbReference type="Proteomes" id="UP000294682"/>
    </source>
</evidence>
<evidence type="ECO:0008006" key="3">
    <source>
        <dbReference type="Google" id="ProtNLM"/>
    </source>
</evidence>
<dbReference type="SFLD" id="SFLDS00003">
    <property type="entry name" value="Haloacid_Dehalogenase"/>
    <property type="match status" value="1"/>
</dbReference>
<sequence length="293" mass="31535">MPIRMIAADLDGTLLCEQNTISPATLRAISAAARLGVRIVPATGRIFSELSQVLCQLPEAEYLVTANGAAVMTREREVLWGNCISPQLLGRVMSVVQNRHTFAEVTMEDGRSYSEREEMQRMSDFGVRDDFFESIFACVEPVDGLSGFLRRLNQPAAKIYLSFSSQEQRRLAWRELEALGGLYVTTSMENNLELAAAGSGKAQGLRALCEILKIDPCEVLALGDNHNDAGMLRLAGIGVAMGNATKEALQAADYVTAACDKDGAAGAIERFVLNACAGKDDLVGVAGLSREGL</sequence>
<dbReference type="PRINTS" id="PR00119">
    <property type="entry name" value="CATATPASE"/>
</dbReference>
<dbReference type="NCBIfam" id="TIGR00099">
    <property type="entry name" value="Cof-subfamily"/>
    <property type="match status" value="1"/>
</dbReference>